<dbReference type="AlphaFoldDB" id="A0A0A0KEV6"/>
<name>A0A0A0KEV6_CUCSA</name>
<reference evidence="1 2" key="2">
    <citation type="journal article" date="2009" name="PLoS ONE">
        <title>An integrated genetic and cytogenetic map of the cucumber genome.</title>
        <authorList>
            <person name="Ren Y."/>
            <person name="Zhang Z."/>
            <person name="Liu J."/>
            <person name="Staub J.E."/>
            <person name="Han Y."/>
            <person name="Cheng Z."/>
            <person name="Li X."/>
            <person name="Lu J."/>
            <person name="Miao H."/>
            <person name="Kang H."/>
            <person name="Xie B."/>
            <person name="Gu X."/>
            <person name="Wang X."/>
            <person name="Du Y."/>
            <person name="Jin W."/>
            <person name="Huang S."/>
        </authorList>
    </citation>
    <scope>NUCLEOTIDE SEQUENCE [LARGE SCALE GENOMIC DNA]</scope>
    <source>
        <strain evidence="2">cv. 9930</strain>
    </source>
</reference>
<dbReference type="Proteomes" id="UP000029981">
    <property type="component" value="Chromosome 6"/>
</dbReference>
<reference evidence="1 2" key="4">
    <citation type="journal article" date="2011" name="BMC Genomics">
        <title>RNA-Seq improves annotation of protein-coding genes in the cucumber genome.</title>
        <authorList>
            <person name="Li Z."/>
            <person name="Zhang Z."/>
            <person name="Yan P."/>
            <person name="Huang S."/>
            <person name="Fei Z."/>
            <person name="Lin K."/>
        </authorList>
    </citation>
    <scope>NUCLEOTIDE SEQUENCE [LARGE SCALE GENOMIC DNA]</scope>
    <source>
        <strain evidence="2">cv. 9930</strain>
    </source>
</reference>
<dbReference type="Gramene" id="KGN46311">
    <property type="protein sequence ID" value="KGN46311"/>
    <property type="gene ID" value="Csa_6G081760"/>
</dbReference>
<gene>
    <name evidence="1" type="ORF">Csa_6G081760</name>
</gene>
<proteinExistence type="predicted"/>
<reference evidence="1 2" key="1">
    <citation type="journal article" date="2009" name="Nat. Genet.">
        <title>The genome of the cucumber, Cucumis sativus L.</title>
        <authorList>
            <person name="Huang S."/>
            <person name="Li R."/>
            <person name="Zhang Z."/>
            <person name="Li L."/>
            <person name="Gu X."/>
            <person name="Fan W."/>
            <person name="Lucas W.J."/>
            <person name="Wang X."/>
            <person name="Xie B."/>
            <person name="Ni P."/>
            <person name="Ren Y."/>
            <person name="Zhu H."/>
            <person name="Li J."/>
            <person name="Lin K."/>
            <person name="Jin W."/>
            <person name="Fei Z."/>
            <person name="Li G."/>
            <person name="Staub J."/>
            <person name="Kilian A."/>
            <person name="van der Vossen E.A."/>
            <person name="Wu Y."/>
            <person name="Guo J."/>
            <person name="He J."/>
            <person name="Jia Z."/>
            <person name="Ren Y."/>
            <person name="Tian G."/>
            <person name="Lu Y."/>
            <person name="Ruan J."/>
            <person name="Qian W."/>
            <person name="Wang M."/>
            <person name="Huang Q."/>
            <person name="Li B."/>
            <person name="Xuan Z."/>
            <person name="Cao J."/>
            <person name="Asan"/>
            <person name="Wu Z."/>
            <person name="Zhang J."/>
            <person name="Cai Q."/>
            <person name="Bai Y."/>
            <person name="Zhao B."/>
            <person name="Han Y."/>
            <person name="Li Y."/>
            <person name="Li X."/>
            <person name="Wang S."/>
            <person name="Shi Q."/>
            <person name="Liu S."/>
            <person name="Cho W.K."/>
            <person name="Kim J.Y."/>
            <person name="Xu Y."/>
            <person name="Heller-Uszynska K."/>
            <person name="Miao H."/>
            <person name="Cheng Z."/>
            <person name="Zhang S."/>
            <person name="Wu J."/>
            <person name="Yang Y."/>
            <person name="Kang H."/>
            <person name="Li M."/>
            <person name="Liang H."/>
            <person name="Ren X."/>
            <person name="Shi Z."/>
            <person name="Wen M."/>
            <person name="Jian M."/>
            <person name="Yang H."/>
            <person name="Zhang G."/>
            <person name="Yang Z."/>
            <person name="Chen R."/>
            <person name="Liu S."/>
            <person name="Li J."/>
            <person name="Ma L."/>
            <person name="Liu H."/>
            <person name="Zhou Y."/>
            <person name="Zhao J."/>
            <person name="Fang X."/>
            <person name="Li G."/>
            <person name="Fang L."/>
            <person name="Li Y."/>
            <person name="Liu D."/>
            <person name="Zheng H."/>
            <person name="Zhang Y."/>
            <person name="Qin N."/>
            <person name="Li Z."/>
            <person name="Yang G."/>
            <person name="Yang S."/>
            <person name="Bolund L."/>
            <person name="Kristiansen K."/>
            <person name="Zheng H."/>
            <person name="Li S."/>
            <person name="Zhang X."/>
            <person name="Yang H."/>
            <person name="Wang J."/>
            <person name="Sun R."/>
            <person name="Zhang B."/>
            <person name="Jiang S."/>
            <person name="Wang J."/>
            <person name="Du Y."/>
            <person name="Li S."/>
        </authorList>
    </citation>
    <scope>NUCLEOTIDE SEQUENCE [LARGE SCALE GENOMIC DNA]</scope>
    <source>
        <strain evidence="2">cv. 9930</strain>
    </source>
</reference>
<accession>A0A0A0KEV6</accession>
<organism evidence="1 2">
    <name type="scientific">Cucumis sativus</name>
    <name type="common">Cucumber</name>
    <dbReference type="NCBI Taxonomy" id="3659"/>
    <lineage>
        <taxon>Eukaryota</taxon>
        <taxon>Viridiplantae</taxon>
        <taxon>Streptophyta</taxon>
        <taxon>Embryophyta</taxon>
        <taxon>Tracheophyta</taxon>
        <taxon>Spermatophyta</taxon>
        <taxon>Magnoliopsida</taxon>
        <taxon>eudicotyledons</taxon>
        <taxon>Gunneridae</taxon>
        <taxon>Pentapetalae</taxon>
        <taxon>rosids</taxon>
        <taxon>fabids</taxon>
        <taxon>Cucurbitales</taxon>
        <taxon>Cucurbitaceae</taxon>
        <taxon>Benincaseae</taxon>
        <taxon>Cucumis</taxon>
    </lineage>
</organism>
<evidence type="ECO:0000313" key="2">
    <source>
        <dbReference type="Proteomes" id="UP000029981"/>
    </source>
</evidence>
<dbReference type="PANTHER" id="PTHR34204">
    <property type="entry name" value="RNA-BINDING ASCH DOMAIN PROTEIN"/>
    <property type="match status" value="1"/>
</dbReference>
<sequence>MPRLIMTSRRNSDKNRHAMNTIVHLIAQCCWMNIHIVAPHGIVFEIRIAEGYGARWSKDGNKFIGFLEPYMEDGHLKGWKH</sequence>
<protein>
    <submittedName>
        <fullName evidence="1">Uncharacterized protein</fullName>
    </submittedName>
</protein>
<reference evidence="1 2" key="3">
    <citation type="journal article" date="2010" name="BMC Genomics">
        <title>Transcriptome sequencing and comparative analysis of cucumber flowers with different sex types.</title>
        <authorList>
            <person name="Guo S."/>
            <person name="Zheng Y."/>
            <person name="Joung J.G."/>
            <person name="Liu S."/>
            <person name="Zhang Z."/>
            <person name="Crasta O.R."/>
            <person name="Sobral B.W."/>
            <person name="Xu Y."/>
            <person name="Huang S."/>
            <person name="Fei Z."/>
        </authorList>
    </citation>
    <scope>NUCLEOTIDE SEQUENCE [LARGE SCALE GENOMIC DNA]</scope>
    <source>
        <strain evidence="2">cv. 9930</strain>
    </source>
</reference>
<evidence type="ECO:0000313" key="1">
    <source>
        <dbReference type="EMBL" id="KGN46311.1"/>
    </source>
</evidence>
<keyword evidence="2" id="KW-1185">Reference proteome</keyword>
<dbReference type="EMBL" id="CM002927">
    <property type="protein sequence ID" value="KGN46311.1"/>
    <property type="molecule type" value="Genomic_DNA"/>
</dbReference>
<dbReference type="PANTHER" id="PTHR34204:SF2">
    <property type="entry name" value="RNA-BINDING ASCH DOMAIN PROTEIN"/>
    <property type="match status" value="1"/>
</dbReference>